<protein>
    <submittedName>
        <fullName evidence="2">Uncharacterized protein</fullName>
    </submittedName>
</protein>
<proteinExistence type="predicted"/>
<keyword evidence="3" id="KW-1185">Reference proteome</keyword>
<dbReference type="EMBL" id="JAADJG010000529">
    <property type="protein sequence ID" value="KAF4445358.1"/>
    <property type="molecule type" value="Genomic_DNA"/>
</dbReference>
<evidence type="ECO:0000256" key="1">
    <source>
        <dbReference type="SAM" id="SignalP"/>
    </source>
</evidence>
<reference evidence="2" key="1">
    <citation type="submission" date="2020-01" db="EMBL/GenBank/DDBJ databases">
        <title>Identification and distribution of gene clusters putatively required for synthesis of sphingolipid metabolism inhibitors in phylogenetically diverse species of the filamentous fungus Fusarium.</title>
        <authorList>
            <person name="Kim H.-S."/>
            <person name="Busman M."/>
            <person name="Brown D.W."/>
            <person name="Divon H."/>
            <person name="Uhlig S."/>
            <person name="Proctor R.H."/>
        </authorList>
    </citation>
    <scope>NUCLEOTIDE SEQUENCE</scope>
    <source>
        <strain evidence="2">NRRL 53441</strain>
    </source>
</reference>
<name>A0A8H4K9H7_9HYPO</name>
<sequence>MFSSKSFQGSFAKLLASLFFLLAAAQLCIAAPYSTQLSVRDDHHLYARKSTPELEEYKRKLEASTRVQQDSTQFMDFTPAQNHMIASDGFQGCFGVILATKQGAVVGHYNQDKEHFEQAKKEIGDYYRDHNDVLGGAATFVYAAYNHREQHIIEQDLLDKYKDFLRELTGNEPKEHTYTEAIETLTDEELDTIGWDEDAIAGGFVIENSGGGSADSSIYFITIETQRDSALPARRL</sequence>
<dbReference type="AlphaFoldDB" id="A0A8H4K9H7"/>
<dbReference type="Proteomes" id="UP000605986">
    <property type="component" value="Unassembled WGS sequence"/>
</dbReference>
<comment type="caution">
    <text evidence="2">The sequence shown here is derived from an EMBL/GenBank/DDBJ whole genome shotgun (WGS) entry which is preliminary data.</text>
</comment>
<feature type="chain" id="PRO_5034195967" evidence="1">
    <location>
        <begin position="31"/>
        <end position="236"/>
    </location>
</feature>
<feature type="signal peptide" evidence="1">
    <location>
        <begin position="1"/>
        <end position="30"/>
    </location>
</feature>
<organism evidence="2 3">
    <name type="scientific">Fusarium austroafricanum</name>
    <dbReference type="NCBI Taxonomy" id="2364996"/>
    <lineage>
        <taxon>Eukaryota</taxon>
        <taxon>Fungi</taxon>
        <taxon>Dikarya</taxon>
        <taxon>Ascomycota</taxon>
        <taxon>Pezizomycotina</taxon>
        <taxon>Sordariomycetes</taxon>
        <taxon>Hypocreomycetidae</taxon>
        <taxon>Hypocreales</taxon>
        <taxon>Nectriaceae</taxon>
        <taxon>Fusarium</taxon>
        <taxon>Fusarium concolor species complex</taxon>
    </lineage>
</organism>
<evidence type="ECO:0000313" key="2">
    <source>
        <dbReference type="EMBL" id="KAF4445358.1"/>
    </source>
</evidence>
<evidence type="ECO:0000313" key="3">
    <source>
        <dbReference type="Proteomes" id="UP000605986"/>
    </source>
</evidence>
<keyword evidence="1" id="KW-0732">Signal</keyword>
<dbReference type="OrthoDB" id="5047636at2759"/>
<gene>
    <name evidence="2" type="ORF">F53441_10907</name>
</gene>
<accession>A0A8H4K9H7</accession>